<name>A0A916WN97_9HYPH</name>
<keyword evidence="2" id="KW-1185">Reference proteome</keyword>
<reference evidence="1" key="1">
    <citation type="journal article" date="2014" name="Int. J. Syst. Evol. Microbiol.">
        <title>Complete genome sequence of Corynebacterium casei LMG S-19264T (=DSM 44701T), isolated from a smear-ripened cheese.</title>
        <authorList>
            <consortium name="US DOE Joint Genome Institute (JGI-PGF)"/>
            <person name="Walter F."/>
            <person name="Albersmeier A."/>
            <person name="Kalinowski J."/>
            <person name="Ruckert C."/>
        </authorList>
    </citation>
    <scope>NUCLEOTIDE SEQUENCE</scope>
    <source>
        <strain evidence="1">CGMCC 1.15082</strain>
    </source>
</reference>
<dbReference type="EMBL" id="BMHH01000055">
    <property type="protein sequence ID" value="GGB13793.1"/>
    <property type="molecule type" value="Genomic_DNA"/>
</dbReference>
<evidence type="ECO:0008006" key="3">
    <source>
        <dbReference type="Google" id="ProtNLM"/>
    </source>
</evidence>
<protein>
    <recommendedName>
        <fullName evidence="3">Exo-alpha-sialidase</fullName>
    </recommendedName>
</protein>
<organism evidence="1 2">
    <name type="scientific">Brucella endophytica</name>
    <dbReference type="NCBI Taxonomy" id="1963359"/>
    <lineage>
        <taxon>Bacteria</taxon>
        <taxon>Pseudomonadati</taxon>
        <taxon>Pseudomonadota</taxon>
        <taxon>Alphaproteobacteria</taxon>
        <taxon>Hyphomicrobiales</taxon>
        <taxon>Brucellaceae</taxon>
        <taxon>Brucella/Ochrobactrum group</taxon>
        <taxon>Brucella</taxon>
    </lineage>
</organism>
<dbReference type="AlphaFoldDB" id="A0A916WN97"/>
<dbReference type="SUPFAM" id="SSF89372">
    <property type="entry name" value="Fucose-specific lectin"/>
    <property type="match status" value="1"/>
</dbReference>
<accession>A0A916WN97</accession>
<gene>
    <name evidence="1" type="ORF">GCM10011491_46830</name>
</gene>
<dbReference type="Proteomes" id="UP000646478">
    <property type="component" value="Unassembled WGS sequence"/>
</dbReference>
<comment type="caution">
    <text evidence="1">The sequence shown here is derived from an EMBL/GenBank/DDBJ whole genome shotgun (WGS) entry which is preliminary data.</text>
</comment>
<reference evidence="1" key="2">
    <citation type="submission" date="2020-09" db="EMBL/GenBank/DDBJ databases">
        <authorList>
            <person name="Sun Q."/>
            <person name="Zhou Y."/>
        </authorList>
    </citation>
    <scope>NUCLEOTIDE SEQUENCE</scope>
    <source>
        <strain evidence="1">CGMCC 1.15082</strain>
    </source>
</reference>
<proteinExistence type="predicted"/>
<sequence>MPPKQFVSGSSSTAGPALIEFNKQLWCVHNDGNNHKFLWSTVLKGTDWQGEYKIDKNFTNSRPALATLQNQNQNQLWCAYQGNNNGLYIISSDDGQIWSDPPTNIPNNLTSDGPALAVFGGPQLWYVYRGTVASGGPLWALSSANNWQTPPNRMGGNSTSMSPALAVFKGLLWCVYRGNADHGLYVATSKDGGTWTTPGGPIAGLGTDAAPALVYLPDQDALLCVYGDSSGGSELYYAYNTSGDPSAWTSAQIKGISRAAGTGVGLAVIDGIIYLAYCAPSS</sequence>
<dbReference type="CDD" id="cd15482">
    <property type="entry name" value="Sialidase_non-viral"/>
    <property type="match status" value="1"/>
</dbReference>
<evidence type="ECO:0000313" key="2">
    <source>
        <dbReference type="Proteomes" id="UP000646478"/>
    </source>
</evidence>
<dbReference type="Gene3D" id="2.120.10.10">
    <property type="match status" value="1"/>
</dbReference>
<evidence type="ECO:0000313" key="1">
    <source>
        <dbReference type="EMBL" id="GGB13793.1"/>
    </source>
</evidence>